<evidence type="ECO:0000313" key="2">
    <source>
        <dbReference type="EMBL" id="QVL35021.1"/>
    </source>
</evidence>
<dbReference type="AlphaFoldDB" id="A0A8E6F0W7"/>
<gene>
    <name evidence="2" type="ORF">KIH39_10415</name>
</gene>
<dbReference type="RefSeq" id="WP_213500634.1">
    <property type="nucleotide sequence ID" value="NZ_CP074694.1"/>
</dbReference>
<feature type="region of interest" description="Disordered" evidence="1">
    <location>
        <begin position="1"/>
        <end position="52"/>
    </location>
</feature>
<keyword evidence="3" id="KW-1185">Reference proteome</keyword>
<dbReference type="EMBL" id="CP074694">
    <property type="protein sequence ID" value="QVL35021.1"/>
    <property type="molecule type" value="Genomic_DNA"/>
</dbReference>
<accession>A0A8E6F0W7</accession>
<sequence>MSKMQGLQKALNDASGKTKSPEKPKPTQDMQEKPAASKKSAKRENKEFVGSWLNCPSPNSGRICSRIKAVGILVF</sequence>
<protein>
    <submittedName>
        <fullName evidence="2">Uncharacterized protein</fullName>
    </submittedName>
</protein>
<organism evidence="2 3">
    <name type="scientific">Telmatocola sphagniphila</name>
    <dbReference type="NCBI Taxonomy" id="1123043"/>
    <lineage>
        <taxon>Bacteria</taxon>
        <taxon>Pseudomonadati</taxon>
        <taxon>Planctomycetota</taxon>
        <taxon>Planctomycetia</taxon>
        <taxon>Gemmatales</taxon>
        <taxon>Gemmataceae</taxon>
    </lineage>
</organism>
<name>A0A8E6F0W7_9BACT</name>
<evidence type="ECO:0000256" key="1">
    <source>
        <dbReference type="SAM" id="MobiDB-lite"/>
    </source>
</evidence>
<evidence type="ECO:0000313" key="3">
    <source>
        <dbReference type="Proteomes" id="UP000676194"/>
    </source>
</evidence>
<feature type="compositionally biased region" description="Basic and acidic residues" evidence="1">
    <location>
        <begin position="19"/>
        <end position="32"/>
    </location>
</feature>
<reference evidence="2" key="1">
    <citation type="submission" date="2021-05" db="EMBL/GenBank/DDBJ databases">
        <title>Complete genome sequence of the cellulolytic planctomycete Telmatocola sphagniphila SP2T and characterization of the first cellulase from planctomycetes.</title>
        <authorList>
            <person name="Rakitin A.L."/>
            <person name="Beletsky A.V."/>
            <person name="Naumoff D.G."/>
            <person name="Kulichevskaya I.S."/>
            <person name="Mardanov A.V."/>
            <person name="Ravin N.V."/>
            <person name="Dedysh S.N."/>
        </authorList>
    </citation>
    <scope>NUCLEOTIDE SEQUENCE</scope>
    <source>
        <strain evidence="2">SP2T</strain>
    </source>
</reference>
<dbReference type="KEGG" id="tsph:KIH39_10415"/>
<proteinExistence type="predicted"/>
<dbReference type="Proteomes" id="UP000676194">
    <property type="component" value="Chromosome"/>
</dbReference>